<keyword evidence="3" id="KW-0249">Electron transport</keyword>
<protein>
    <recommendedName>
        <fullName evidence="6">Thioredoxin</fullName>
    </recommendedName>
</protein>
<proteinExistence type="inferred from homology"/>
<dbReference type="Pfam" id="PF00085">
    <property type="entry name" value="Thioredoxin"/>
    <property type="match status" value="2"/>
</dbReference>
<evidence type="ECO:0000256" key="6">
    <source>
        <dbReference type="NCBIfam" id="TIGR01068"/>
    </source>
</evidence>
<dbReference type="SUPFAM" id="SSF52833">
    <property type="entry name" value="Thioredoxin-like"/>
    <property type="match status" value="2"/>
</dbReference>
<dbReference type="NCBIfam" id="TIGR01068">
    <property type="entry name" value="thioredoxin"/>
    <property type="match status" value="1"/>
</dbReference>
<dbReference type="PANTHER" id="PTHR45663:SF11">
    <property type="entry name" value="GEO12009P1"/>
    <property type="match status" value="1"/>
</dbReference>
<feature type="domain" description="Thioredoxin" evidence="7">
    <location>
        <begin position="107"/>
        <end position="232"/>
    </location>
</feature>
<dbReference type="CDD" id="cd02947">
    <property type="entry name" value="TRX_family"/>
    <property type="match status" value="1"/>
</dbReference>
<evidence type="ECO:0000313" key="8">
    <source>
        <dbReference type="EMBL" id="BAM00768.1"/>
    </source>
</evidence>
<comment type="similarity">
    <text evidence="1">Belongs to the thioredoxin family.</text>
</comment>
<dbReference type="PROSITE" id="PS51352">
    <property type="entry name" value="THIOREDOXIN_2"/>
    <property type="match status" value="1"/>
</dbReference>
<dbReference type="Gene3D" id="3.40.30.10">
    <property type="entry name" value="Glutaredoxin"/>
    <property type="match status" value="2"/>
</dbReference>
<dbReference type="AlphaFoldDB" id="I0I680"/>
<name>I0I680_CALAS</name>
<dbReference type="RefSeq" id="WP_014433997.1">
    <property type="nucleotide sequence ID" value="NC_017079.1"/>
</dbReference>
<keyword evidence="5" id="KW-0676">Redox-active center</keyword>
<evidence type="ECO:0000313" key="9">
    <source>
        <dbReference type="Proteomes" id="UP000007880"/>
    </source>
</evidence>
<dbReference type="InterPro" id="IPR013766">
    <property type="entry name" value="Thioredoxin_domain"/>
</dbReference>
<dbReference type="InterPro" id="IPR017937">
    <property type="entry name" value="Thioredoxin_CS"/>
</dbReference>
<dbReference type="InterPro" id="IPR036249">
    <property type="entry name" value="Thioredoxin-like_sf"/>
</dbReference>
<dbReference type="eggNOG" id="COG3118">
    <property type="taxonomic scope" value="Bacteria"/>
</dbReference>
<dbReference type="FunFam" id="3.40.30.10:FF:000001">
    <property type="entry name" value="Thioredoxin"/>
    <property type="match status" value="1"/>
</dbReference>
<dbReference type="GO" id="GO:0005737">
    <property type="term" value="C:cytoplasm"/>
    <property type="evidence" value="ECO:0007669"/>
    <property type="project" value="TreeGrafter"/>
</dbReference>
<dbReference type="PANTHER" id="PTHR45663">
    <property type="entry name" value="GEO12009P1"/>
    <property type="match status" value="1"/>
</dbReference>
<dbReference type="STRING" id="926550.CLDAP_27280"/>
<dbReference type="Proteomes" id="UP000007880">
    <property type="component" value="Chromosome"/>
</dbReference>
<evidence type="ECO:0000256" key="4">
    <source>
        <dbReference type="ARBA" id="ARBA00023157"/>
    </source>
</evidence>
<evidence type="ECO:0000256" key="5">
    <source>
        <dbReference type="ARBA" id="ARBA00023284"/>
    </source>
</evidence>
<dbReference type="HOGENOM" id="CLU_1073173_0_0_0"/>
<dbReference type="InterPro" id="IPR005746">
    <property type="entry name" value="Thioredoxin"/>
</dbReference>
<evidence type="ECO:0000256" key="3">
    <source>
        <dbReference type="ARBA" id="ARBA00022982"/>
    </source>
</evidence>
<sequence>MITSEVLNTTTHSVDRLLNAGLPVILIFWRSSTPLTPAQEQALQELAKRYAGRAILARVNADEEPALAQRFRVATTPLYLLIRNGKPELALASEEARRNVAAWLAHFIEGKPQPTSSQRSAAQAAGDGKPLTLTDANFEQTIHQPMPVLVDFWAPWCGPCRMVAPSVEKLAQEFAGRAIVGKLNVDENPMTAQRYRVMSIPTLIIFKNGQPVDQMVGAQPYPVLQQRLAKFV</sequence>
<organism evidence="8 9">
    <name type="scientific">Caldilinea aerophila (strain DSM 14535 / JCM 11387 / NBRC 104270 / STL-6-O1)</name>
    <dbReference type="NCBI Taxonomy" id="926550"/>
    <lineage>
        <taxon>Bacteria</taxon>
        <taxon>Bacillati</taxon>
        <taxon>Chloroflexota</taxon>
        <taxon>Caldilineae</taxon>
        <taxon>Caldilineales</taxon>
        <taxon>Caldilineaceae</taxon>
        <taxon>Caldilinea</taxon>
    </lineage>
</organism>
<dbReference type="KEGG" id="cap:CLDAP_27280"/>
<keyword evidence="2" id="KW-0813">Transport</keyword>
<dbReference type="GO" id="GO:0015035">
    <property type="term" value="F:protein-disulfide reductase activity"/>
    <property type="evidence" value="ECO:0007669"/>
    <property type="project" value="UniProtKB-UniRule"/>
</dbReference>
<gene>
    <name evidence="8" type="primary">trxA</name>
    <name evidence="8" type="ordered locus">CLDAP_27280</name>
</gene>
<dbReference type="EMBL" id="AP012337">
    <property type="protein sequence ID" value="BAM00768.1"/>
    <property type="molecule type" value="Genomic_DNA"/>
</dbReference>
<evidence type="ECO:0000256" key="1">
    <source>
        <dbReference type="ARBA" id="ARBA00008987"/>
    </source>
</evidence>
<reference evidence="8 9" key="1">
    <citation type="submission" date="2012-02" db="EMBL/GenBank/DDBJ databases">
        <title>Complete genome sequence of Caldilinea aerophila DSM 14535 (= NBRC 102666).</title>
        <authorList>
            <person name="Oguchi A."/>
            <person name="Hosoyama A."/>
            <person name="Sekine M."/>
            <person name="Fukai R."/>
            <person name="Kato Y."/>
            <person name="Nakamura S."/>
            <person name="Hanada S."/>
            <person name="Yamazaki S."/>
            <person name="Fujita N."/>
        </authorList>
    </citation>
    <scope>NUCLEOTIDE SEQUENCE [LARGE SCALE GENOMIC DNA]</scope>
    <source>
        <strain evidence="9">DSM 14535 / JCM 11387 / NBRC 104270 / STL-6-O1</strain>
    </source>
</reference>
<evidence type="ECO:0000259" key="7">
    <source>
        <dbReference type="PROSITE" id="PS51352"/>
    </source>
</evidence>
<dbReference type="PATRIC" id="fig|926550.5.peg.2964"/>
<dbReference type="PROSITE" id="PS00194">
    <property type="entry name" value="THIOREDOXIN_1"/>
    <property type="match status" value="1"/>
</dbReference>
<dbReference type="PRINTS" id="PR00421">
    <property type="entry name" value="THIOREDOXIN"/>
</dbReference>
<dbReference type="OrthoDB" id="9790390at2"/>
<accession>I0I680</accession>
<keyword evidence="9" id="KW-1185">Reference proteome</keyword>
<evidence type="ECO:0000256" key="2">
    <source>
        <dbReference type="ARBA" id="ARBA00022448"/>
    </source>
</evidence>
<keyword evidence="4" id="KW-1015">Disulfide bond</keyword>